<feature type="compositionally biased region" description="Basic residues" evidence="6">
    <location>
        <begin position="121"/>
        <end position="135"/>
    </location>
</feature>
<feature type="compositionally biased region" description="Polar residues" evidence="6">
    <location>
        <begin position="164"/>
        <end position="185"/>
    </location>
</feature>
<evidence type="ECO:0000259" key="8">
    <source>
        <dbReference type="PROSITE" id="PS51293"/>
    </source>
</evidence>
<evidence type="ECO:0000256" key="5">
    <source>
        <dbReference type="ARBA" id="ARBA00023242"/>
    </source>
</evidence>
<feature type="region of interest" description="Disordered" evidence="6">
    <location>
        <begin position="108"/>
        <end position="213"/>
    </location>
</feature>
<evidence type="ECO:0000256" key="2">
    <source>
        <dbReference type="ARBA" id="ARBA00023015"/>
    </source>
</evidence>
<keyword evidence="4" id="KW-0804">Transcription</keyword>
<comment type="caution">
    <text evidence="10">The sequence shown here is derived from an EMBL/GenBank/DDBJ whole genome shotgun (WGS) entry which is preliminary data.</text>
</comment>
<evidence type="ECO:0000256" key="4">
    <source>
        <dbReference type="ARBA" id="ARBA00023163"/>
    </source>
</evidence>
<dbReference type="GO" id="GO:0005634">
    <property type="term" value="C:nucleus"/>
    <property type="evidence" value="ECO:0007669"/>
    <property type="project" value="UniProtKB-SubCell"/>
</dbReference>
<dbReference type="EMBL" id="JADCNL010000012">
    <property type="protein sequence ID" value="KAG0457508.1"/>
    <property type="molecule type" value="Genomic_DNA"/>
</dbReference>
<evidence type="ECO:0000259" key="7">
    <source>
        <dbReference type="PROSITE" id="PS50090"/>
    </source>
</evidence>
<dbReference type="InterPro" id="IPR006447">
    <property type="entry name" value="Myb_dom_plants"/>
</dbReference>
<dbReference type="InterPro" id="IPR017930">
    <property type="entry name" value="Myb_dom"/>
</dbReference>
<dbReference type="Pfam" id="PF00249">
    <property type="entry name" value="Myb_DNA-binding"/>
    <property type="match status" value="1"/>
</dbReference>
<proteinExistence type="predicted"/>
<evidence type="ECO:0000256" key="6">
    <source>
        <dbReference type="SAM" id="MobiDB-lite"/>
    </source>
</evidence>
<accession>A0A835UDR6</accession>
<dbReference type="SMART" id="SM00717">
    <property type="entry name" value="SANT"/>
    <property type="match status" value="1"/>
</dbReference>
<evidence type="ECO:0000256" key="1">
    <source>
        <dbReference type="ARBA" id="ARBA00004123"/>
    </source>
</evidence>
<dbReference type="AlphaFoldDB" id="A0A835UDR6"/>
<evidence type="ECO:0000313" key="10">
    <source>
        <dbReference type="EMBL" id="KAG0457508.1"/>
    </source>
</evidence>
<dbReference type="InterPro" id="IPR017884">
    <property type="entry name" value="SANT_dom"/>
</dbReference>
<feature type="compositionally biased region" description="Polar residues" evidence="6">
    <location>
        <begin position="196"/>
        <end position="212"/>
    </location>
</feature>
<dbReference type="InterPro" id="IPR009057">
    <property type="entry name" value="Homeodomain-like_sf"/>
</dbReference>
<gene>
    <name evidence="10" type="ORF">HPP92_022665</name>
</gene>
<dbReference type="PROSITE" id="PS51293">
    <property type="entry name" value="SANT"/>
    <property type="match status" value="1"/>
</dbReference>
<dbReference type="PROSITE" id="PS51294">
    <property type="entry name" value="HTH_MYB"/>
    <property type="match status" value="1"/>
</dbReference>
<dbReference type="NCBIfam" id="TIGR01557">
    <property type="entry name" value="myb_SHAQKYF"/>
    <property type="match status" value="1"/>
</dbReference>
<dbReference type="InterPro" id="IPR001005">
    <property type="entry name" value="SANT/Myb"/>
</dbReference>
<dbReference type="GO" id="GO:0003677">
    <property type="term" value="F:DNA binding"/>
    <property type="evidence" value="ECO:0007669"/>
    <property type="project" value="UniProtKB-KW"/>
</dbReference>
<evidence type="ECO:0000313" key="11">
    <source>
        <dbReference type="Proteomes" id="UP000636800"/>
    </source>
</evidence>
<dbReference type="GO" id="GO:0010468">
    <property type="term" value="P:regulation of gene expression"/>
    <property type="evidence" value="ECO:0007669"/>
    <property type="project" value="UniProtKB-ARBA"/>
</dbReference>
<dbReference type="PANTHER" id="PTHR12802">
    <property type="entry name" value="SWI/SNF COMPLEX-RELATED"/>
    <property type="match status" value="1"/>
</dbReference>
<evidence type="ECO:0000256" key="3">
    <source>
        <dbReference type="ARBA" id="ARBA00023125"/>
    </source>
</evidence>
<feature type="domain" description="HTH myb-type" evidence="9">
    <location>
        <begin position="47"/>
        <end position="101"/>
    </location>
</feature>
<dbReference type="FunFam" id="1.10.10.60:FF:000023">
    <property type="entry name" value="protein REVEILLE 6 isoform X1"/>
    <property type="match status" value="1"/>
</dbReference>
<evidence type="ECO:0000259" key="9">
    <source>
        <dbReference type="PROSITE" id="PS51294"/>
    </source>
</evidence>
<dbReference type="SUPFAM" id="SSF46689">
    <property type="entry name" value="Homeodomain-like"/>
    <property type="match status" value="1"/>
</dbReference>
<feature type="domain" description="Myb-like" evidence="7">
    <location>
        <begin position="47"/>
        <end position="97"/>
    </location>
</feature>
<keyword evidence="3" id="KW-0238">DNA-binding</keyword>
<sequence length="465" mass="51029">MASAVGFQVETGITNLSPLKLNGPLSNEHFSMADQCQLTPKARKPYTISKQRERWTEEEHKKFIEALQLYGRAWRRIEEHVGTKTAVQIRSHAQKFFSKVTRDANDGGFGNVKTIEIPPPRPKKKPSHPYPRKQVHSSTKEISVLGKPGNPSSMVLLPPEEENGSPTSVLSMAGSESTGLLFSNKSSRDTSPLEFPSQSNDQENGIPSSTISVDRDDTHLKLGLPHTGQIFEDSYPMGLCMMSEEQIQLKEPPAEEPTMPTLKLFGRTVVVSGCSKKSPARPDAVVHNSALEIADENHGNVMNLDMGLPTEEGLNQNRGNGGFPSCGVCPGGLLPMFYCLPSPLGDTSSHDQFVPLPFWGFFGNLQLPYACLQPPFGSREDFLQPNMVQNECSVTGSNTAVEGENDKDGDMLPKPGEIDIGRPVVDRKFGRGFIPYRSCTFEEEVKYPHMVGDAIGDSQAVKLCL</sequence>
<dbReference type="OrthoDB" id="10261470at2759"/>
<comment type="subcellular location">
    <subcellularLocation>
        <location evidence="1">Nucleus</location>
    </subcellularLocation>
</comment>
<organism evidence="10 11">
    <name type="scientific">Vanilla planifolia</name>
    <name type="common">Vanilla</name>
    <dbReference type="NCBI Taxonomy" id="51239"/>
    <lineage>
        <taxon>Eukaryota</taxon>
        <taxon>Viridiplantae</taxon>
        <taxon>Streptophyta</taxon>
        <taxon>Embryophyta</taxon>
        <taxon>Tracheophyta</taxon>
        <taxon>Spermatophyta</taxon>
        <taxon>Magnoliopsida</taxon>
        <taxon>Liliopsida</taxon>
        <taxon>Asparagales</taxon>
        <taxon>Orchidaceae</taxon>
        <taxon>Vanilloideae</taxon>
        <taxon>Vanilleae</taxon>
        <taxon>Vanilla</taxon>
    </lineage>
</organism>
<dbReference type="Proteomes" id="UP000636800">
    <property type="component" value="Chromosome 12"/>
</dbReference>
<keyword evidence="11" id="KW-1185">Reference proteome</keyword>
<dbReference type="PROSITE" id="PS50090">
    <property type="entry name" value="MYB_LIKE"/>
    <property type="match status" value="1"/>
</dbReference>
<feature type="domain" description="SANT" evidence="8">
    <location>
        <begin position="50"/>
        <end position="101"/>
    </location>
</feature>
<keyword evidence="2" id="KW-0805">Transcription regulation</keyword>
<protein>
    <submittedName>
        <fullName evidence="10">Uncharacterized protein</fullName>
    </submittedName>
</protein>
<reference evidence="10 11" key="1">
    <citation type="journal article" date="2020" name="Nat. Food">
        <title>A phased Vanilla planifolia genome enables genetic improvement of flavour and production.</title>
        <authorList>
            <person name="Hasing T."/>
            <person name="Tang H."/>
            <person name="Brym M."/>
            <person name="Khazi F."/>
            <person name="Huang T."/>
            <person name="Chambers A.H."/>
        </authorList>
    </citation>
    <scope>NUCLEOTIDE SEQUENCE [LARGE SCALE GENOMIC DNA]</scope>
    <source>
        <tissue evidence="10">Leaf</tissue>
    </source>
</reference>
<keyword evidence="5" id="KW-0539">Nucleus</keyword>
<dbReference type="CDD" id="cd00167">
    <property type="entry name" value="SANT"/>
    <property type="match status" value="1"/>
</dbReference>
<dbReference type="PANTHER" id="PTHR12802:SF155">
    <property type="entry name" value="DEUBIQUITINASE MYSM1"/>
    <property type="match status" value="1"/>
</dbReference>
<dbReference type="Gene3D" id="1.10.10.60">
    <property type="entry name" value="Homeodomain-like"/>
    <property type="match status" value="1"/>
</dbReference>
<name>A0A835UDR6_VANPL</name>